<dbReference type="Pfam" id="PF24993">
    <property type="entry name" value="GNC1_N"/>
    <property type="match status" value="1"/>
</dbReference>
<dbReference type="Gene3D" id="3.40.50.720">
    <property type="entry name" value="NAD(P)-binding Rossmann-like Domain"/>
    <property type="match status" value="1"/>
</dbReference>
<dbReference type="InterPro" id="IPR008927">
    <property type="entry name" value="6-PGluconate_DH-like_C_sf"/>
</dbReference>
<dbReference type="GO" id="GO:1904688">
    <property type="term" value="P:regulation of cytoplasmic translational initiation"/>
    <property type="evidence" value="ECO:0007669"/>
    <property type="project" value="UniProtKB-ARBA"/>
</dbReference>
<accession>A0A0D2FAV1</accession>
<dbReference type="GO" id="GO:0034198">
    <property type="term" value="P:cellular response to amino acid starvation"/>
    <property type="evidence" value="ECO:0007669"/>
    <property type="project" value="TreeGrafter"/>
</dbReference>
<dbReference type="SMART" id="SM01349">
    <property type="entry name" value="TOG"/>
    <property type="match status" value="2"/>
</dbReference>
<sequence length="2962" mass="321515">MHNALTSVILCKIDESTSSDCTKDRARSNGITLLPSIGDLVKQSDCLLSIVPPRDALATAQRVFDATPIDKNARRRPLYYLDLNAISPGLAMKVESLFASNPNIILIDGGIIGGVPYPKEDSPTGWNCPSLIVSGPTQLPYSNLVDLLNIDHMAEHVGAASGLKMLFGATTKGFYALAIQQYVTAEALGILPQLRAYMKRYNADTMAIADKGVVSMPPKAYRWVNEMQQIGLTMQENGGFSKDLFDGVAEVYRVVAEDTDLGLEQPGRRQRVSRQQRPLTIYWSNTWTMGDNSESSPPDALESQVAALKSSSTNLRTEALRKLLHEIQGSDDQPISPDALKLLPALLATYPRYADRKSRRAVQSCLRAFLRIPTSADSTYPAITKFLLQESQKPVIASTNAFVLLEWCCIAQQESPYNEKSFESCFGKICLAAARFLDKCEDGTVRGGVQHSAVTIARRGLRDVFKTEQFGPKALELALKDVALSPDAHASYAPYVGIIAGVSSRIPERQEQLQASRKQVLDFYVKSIIGAKTTVPAHQALGLEDFFSDYVTANDVGETVVPAIEKAILRSPETILQGPIEALASCLPKNLDISELVSSKLVKPLLSALNSTNATIREGAGRALLALVQRGGDTDALYKTAGELASALKSSKAASFEMRGIIADVFAIITPGMKTSTVIAQAIVAAGSKEANEGALRKELAAVAPHLRAILSSSAMDKSLSDSILKGCSDKRLNFRKLWILCLASVLKELQNTPSETSSRDFVRSALKILKDVHDEITPNPLPATQNGYVAAAFGLPALLDAPVLNTEEYGSKAYHQLRGQLLTTQPKVSFLLNPKVYTRISSIEDNHWALYALVAVATELESASMEAKTAWAKAILHLMLTPEVDSNVRKETGAALSRVYLDKPASVGQSIVLGIWDVLRSRALEFNINSADAIPLSDNRMLQAIKIISPTKDKLTDKNIPHATLEKQSISTIVLLRPELIAKADWIATCLATGVDPGQLAEKYRDALFSEILSHFENDKFAPLNVFETAACNAAATLAFVAPDTFTPALIRQFRRDLDITLLEGTGPTEALIARSPEGTLVVDVLGQQSNGVLDQKNQKDYDVLQWEEEIRSQLAKKKGAPPKKLTSDQQAKVDAQLAHEKAVRSKLRSISCMMRRGAKLIDGLARGPPTDARLWMSSAITAMIGAFEAGVSLIVDDELVSAYLACSAKVSDRLGTLRPFIGVATLRSLRSANVPEPLCVEPLAELGTRVLYRLRFAAEQRPFDTASTAYALPLIFQVLENGRVGEITGDDADAQVLLALECLSFQMGSGADEQLPRADILRHLISAMQKYTQHYRVIKDCLFDFCRSISENLTEEERDILLSSVTLPQSAVRSAVLQAVQSEIDLSEIDFSVHVWVACQDEEDENADTALAIWQEHDFSVTDDLIDQIPSFLFSTARSTRLAASKALAQALLQTPSKTDPIIAGLEESYRTEAQPLVPKRDKFGIVQRRDLIDQWEKRSGIALAFRELATVLSQDAIIPFMNFLVSEGALSDRNSGVRSEMVDAGTALVAARGKDCLEPLMGIFERVLQGPDKATQEADWVHEAVIVLYGSLAQHLPDGDKRTQNVIQKLLDTLSTPSEPVQYAVANCLPPLLRPQTVDAAPYISSMLDQLFNSKQYAARRGAAYGLAGIVKGKGVAALRHHRVMSALRSATENKKSPEQRQGAMMAYELLSLLLGRTFEPYVIEVLPQLLTCFGDPVASVREATLDTAKTCFASLSSFGVRRVLPPLLEGLDETQWRSKKGACDLLGAMAYLDPQQLATSLPEIIPPLTAVLTDSHKEVRAAANSSLKRFGEVITNPEVKSLVDVLLKALSDPTKYTEEALDGLIKVSFIHYIDAPSLALVVRILERGLNDRSATKRKAAQIIGSLAHLTEKRDIVTHLPVLVTGLRLASVDPVPATRATGSKALGSLVEKLGEDSFPDLIPSLMSSLRTDTGASDRLGSAQALSEVLAGLGTARLEETLPTILQNVASTRATVREGFMTLFIFLPACFGNSFANYLAQIIPSILAGLADEVEAIRETALRAGRLLVKNFASKSIDLLLPELQRGLADDSYRIRLSSVELVGDLLFNLTGITGQTDAEEEGEKATQAGQSLLEVLGEERRNRVLSSLYICRCDTSGQVRAAAIAVWKALVATPRTLRELVPTLSQMIIARLASSNMEHKVIAANALGEVIRKAGEGVFASLLPSLEEGLQTATDSDKRQGICIALREIVNAAAPESLEEHEKKLIAIVRLALTDSDPEVREAAAESFDSLQQTFGKRAVDQVLPHLLNLLRSEAEAENALSALLTLLTETTRANVILPNLIPTLLTNPITAFNARAIASLAKVGSASMTRRLPAILNNLADNIVNCKDEELLGELNEAFDAVLSSVDEYDGLNTAMSVMLAMIKHDDHRRRAVAANHLAAFFANPTVDYSRYNQDLIRVLLISFGDRDPAVVKAAWSALSQLQSHLRKEEMETLVGSTRQVLQQAGTAGSILPGFALPKGILPVLQIFLQGLMNGTTEQRVQSAMGISDIIDRSGPDSLKPFVTQITGPLIRVVGERSMDVKCAILSTLNQLLEKVPTFLRPFLPQLQRTFTKSIADPTSDLLRMRATKALSTLITLTPRVDPLIAELVTGAKTPDVGVRNAMLKALQEVVSKVGSNMSDASRESILGLMDTQLEGQDDNMMVTNARLLGAMIKVLPPEKAASLIKSRVLVQPSTNSSILALNAVLLESASTLLSSYAEEIRAVLVTGLTGKNIFVQQNSVLALGKYLLSDSTASDEEACQPLIEALASVITPGGDIDSRRLALVVVRTVARHHPDETRVFLSILVLPIFACVRDPVIPVKLAAEAAFLELFGVVDEESAVWEKYMAGPGKALSPGQARPMSDYFKRVALRLGAQARERREAEGGAGGLGLSSDEQEDEREVWSVGRVDLGEGGVEED</sequence>
<evidence type="ECO:0000313" key="8">
    <source>
        <dbReference type="Proteomes" id="UP000054342"/>
    </source>
</evidence>
<dbReference type="GO" id="GO:0005829">
    <property type="term" value="C:cytosol"/>
    <property type="evidence" value="ECO:0007669"/>
    <property type="project" value="TreeGrafter"/>
</dbReference>
<dbReference type="Gene3D" id="1.10.1040.10">
    <property type="entry name" value="N-(1-d-carboxylethyl)-l-norvaline Dehydrogenase, domain 2"/>
    <property type="match status" value="1"/>
</dbReference>
<dbReference type="Gene3D" id="1.25.10.10">
    <property type="entry name" value="Leucine-rich Repeat Variant"/>
    <property type="match status" value="6"/>
</dbReference>
<dbReference type="InterPro" id="IPR026003">
    <property type="entry name" value="Cohesin_HEAT"/>
</dbReference>
<dbReference type="PANTHER" id="PTHR23346:SF7">
    <property type="entry name" value="STALLED RIBOSOME SENSOR GCN1"/>
    <property type="match status" value="1"/>
</dbReference>
<evidence type="ECO:0000256" key="3">
    <source>
        <dbReference type="ARBA" id="ARBA00072275"/>
    </source>
</evidence>
<evidence type="ECO:0000256" key="5">
    <source>
        <dbReference type="SAM" id="MobiDB-lite"/>
    </source>
</evidence>
<keyword evidence="8" id="KW-1185">Reference proteome</keyword>
<evidence type="ECO:0000313" key="7">
    <source>
        <dbReference type="EMBL" id="KIW57169.1"/>
    </source>
</evidence>
<dbReference type="Pfam" id="PF10274">
    <property type="entry name" value="ParcG"/>
    <property type="match status" value="1"/>
</dbReference>
<dbReference type="STRING" id="348802.A0A0D2FAV1"/>
<dbReference type="Pfam" id="PF23271">
    <property type="entry name" value="HEAT_GCN1"/>
    <property type="match status" value="1"/>
</dbReference>
<dbReference type="GO" id="GO:0030295">
    <property type="term" value="F:protein kinase activator activity"/>
    <property type="evidence" value="ECO:0007669"/>
    <property type="project" value="UniProtKB-ARBA"/>
</dbReference>
<evidence type="ECO:0000256" key="4">
    <source>
        <dbReference type="PROSITE-ProRule" id="PRU00103"/>
    </source>
</evidence>
<dbReference type="Pfam" id="PF24987">
    <property type="entry name" value="HEAT_EF3_N"/>
    <property type="match status" value="1"/>
</dbReference>
<feature type="repeat" description="HEAT" evidence="4">
    <location>
        <begin position="2268"/>
        <end position="2305"/>
    </location>
</feature>
<dbReference type="InterPro" id="IPR019399">
    <property type="entry name" value="Parkin_co-regulated_protein"/>
</dbReference>
<dbReference type="InterPro" id="IPR036291">
    <property type="entry name" value="NAD(P)-bd_dom_sf"/>
</dbReference>
<dbReference type="InterPro" id="IPR011989">
    <property type="entry name" value="ARM-like"/>
</dbReference>
<dbReference type="OrthoDB" id="5148094at2759"/>
<dbReference type="PROSITE" id="PS50077">
    <property type="entry name" value="HEAT_REPEAT"/>
    <property type="match status" value="2"/>
</dbReference>
<dbReference type="Pfam" id="PF12074">
    <property type="entry name" value="Gcn1_N"/>
    <property type="match status" value="1"/>
</dbReference>
<dbReference type="PANTHER" id="PTHR23346">
    <property type="entry name" value="TRANSLATIONAL ACTIVATOR GCN1-RELATED"/>
    <property type="match status" value="1"/>
</dbReference>
<dbReference type="FunFam" id="1.25.10.10:FF:000090">
    <property type="entry name" value="eIF-2-alpha kinase activator GCN1"/>
    <property type="match status" value="1"/>
</dbReference>
<evidence type="ECO:0000256" key="2">
    <source>
        <dbReference type="ARBA" id="ARBA00022737"/>
    </source>
</evidence>
<dbReference type="InterPro" id="IPR022716">
    <property type="entry name" value="Gcn1_N"/>
</dbReference>
<feature type="domain" description="TOG" evidence="6">
    <location>
        <begin position="1634"/>
        <end position="1867"/>
    </location>
</feature>
<name>A0A0D2FAV1_9EURO</name>
<dbReference type="InterPro" id="IPR016024">
    <property type="entry name" value="ARM-type_fold"/>
</dbReference>
<feature type="region of interest" description="Disordered" evidence="5">
    <location>
        <begin position="2922"/>
        <end position="2962"/>
    </location>
</feature>
<keyword evidence="2" id="KW-0677">Repeat</keyword>
<dbReference type="Pfam" id="PF24916">
    <property type="entry name" value="HEAT_GCN1_fung"/>
    <property type="match status" value="1"/>
</dbReference>
<dbReference type="GeneID" id="25327668"/>
<dbReference type="RefSeq" id="XP_013317753.1">
    <property type="nucleotide sequence ID" value="XM_013462299.1"/>
</dbReference>
<dbReference type="Proteomes" id="UP000054342">
    <property type="component" value="Unassembled WGS sequence"/>
</dbReference>
<feature type="domain" description="TOG" evidence="6">
    <location>
        <begin position="1951"/>
        <end position="2204"/>
    </location>
</feature>
<dbReference type="Pfam" id="PF24984">
    <property type="entry name" value="HEAT_EF3_GNC1"/>
    <property type="match status" value="1"/>
</dbReference>
<organism evidence="7 8">
    <name type="scientific">Exophiala xenobiotica</name>
    <dbReference type="NCBI Taxonomy" id="348802"/>
    <lineage>
        <taxon>Eukaryota</taxon>
        <taxon>Fungi</taxon>
        <taxon>Dikarya</taxon>
        <taxon>Ascomycota</taxon>
        <taxon>Pezizomycotina</taxon>
        <taxon>Eurotiomycetes</taxon>
        <taxon>Chaetothyriomycetidae</taxon>
        <taxon>Chaetothyriales</taxon>
        <taxon>Herpotrichiellaceae</taxon>
        <taxon>Exophiala</taxon>
    </lineage>
</organism>
<dbReference type="Pfam" id="PF12765">
    <property type="entry name" value="Cohesin_HEAT"/>
    <property type="match status" value="1"/>
</dbReference>
<protein>
    <recommendedName>
        <fullName evidence="3">eIF-2-alpha kinase activator GCN1</fullName>
    </recommendedName>
</protein>
<dbReference type="InterPro" id="IPR056810">
    <property type="entry name" value="GNC1-like_N"/>
</dbReference>
<gene>
    <name evidence="7" type="ORF">PV05_05760</name>
</gene>
<dbReference type="InterPro" id="IPR034085">
    <property type="entry name" value="TOG"/>
</dbReference>
<dbReference type="InterPro" id="IPR057546">
    <property type="entry name" value="HEAT_GCN1"/>
</dbReference>
<evidence type="ECO:0000259" key="6">
    <source>
        <dbReference type="SMART" id="SM01349"/>
    </source>
</evidence>
<evidence type="ECO:0000256" key="1">
    <source>
        <dbReference type="ARBA" id="ARBA00007366"/>
    </source>
</evidence>
<dbReference type="SUPFAM" id="SSF51735">
    <property type="entry name" value="NAD(P)-binding Rossmann-fold domains"/>
    <property type="match status" value="1"/>
</dbReference>
<comment type="similarity">
    <text evidence="1">Belongs to the GCN1 family.</text>
</comment>
<dbReference type="HOGENOM" id="CLU_000504_1_1_1"/>
<dbReference type="Pfam" id="PF25801">
    <property type="entry name" value="HEAT_GCN1_C_2"/>
    <property type="match status" value="1"/>
</dbReference>
<dbReference type="InterPro" id="IPR015814">
    <property type="entry name" value="Pgluconate_DH_NAD-bd_C"/>
</dbReference>
<dbReference type="InterPro" id="IPR013328">
    <property type="entry name" value="6PGD_dom2"/>
</dbReference>
<dbReference type="SUPFAM" id="SSF48179">
    <property type="entry name" value="6-phosphogluconate dehydrogenase C-terminal domain-like"/>
    <property type="match status" value="1"/>
</dbReference>
<dbReference type="SUPFAM" id="SSF48371">
    <property type="entry name" value="ARM repeat"/>
    <property type="match status" value="4"/>
</dbReference>
<dbReference type="InterPro" id="IPR021133">
    <property type="entry name" value="HEAT_type_2"/>
</dbReference>
<proteinExistence type="inferred from homology"/>
<feature type="repeat" description="HEAT" evidence="4">
    <location>
        <begin position="1808"/>
        <end position="1846"/>
    </location>
</feature>
<dbReference type="InterPro" id="IPR056809">
    <property type="entry name" value="HEAT_GCN1_fung"/>
</dbReference>
<dbReference type="EMBL" id="KN847319">
    <property type="protein sequence ID" value="KIW57169.1"/>
    <property type="molecule type" value="Genomic_DNA"/>
</dbReference>
<reference evidence="7 8" key="1">
    <citation type="submission" date="2015-01" db="EMBL/GenBank/DDBJ databases">
        <title>The Genome Sequence of Exophiala xenobiotica CBS118157.</title>
        <authorList>
            <consortium name="The Broad Institute Genomics Platform"/>
            <person name="Cuomo C."/>
            <person name="de Hoog S."/>
            <person name="Gorbushina A."/>
            <person name="Stielow B."/>
            <person name="Teixiera M."/>
            <person name="Abouelleil A."/>
            <person name="Chapman S.B."/>
            <person name="Priest M."/>
            <person name="Young S.K."/>
            <person name="Wortman J."/>
            <person name="Nusbaum C."/>
            <person name="Birren B."/>
        </authorList>
    </citation>
    <scope>NUCLEOTIDE SEQUENCE [LARGE SCALE GENOMIC DNA]</scope>
    <source>
        <strain evidence="7 8">CBS 118157</strain>
    </source>
</reference>
<dbReference type="Pfam" id="PF09130">
    <property type="entry name" value="DUF1932"/>
    <property type="match status" value="1"/>
</dbReference>